<comment type="caution">
    <text evidence="1">The sequence shown here is derived from an EMBL/GenBank/DDBJ whole genome shotgun (WGS) entry which is preliminary data.</text>
</comment>
<protein>
    <submittedName>
        <fullName evidence="1">Uncharacterized protein</fullName>
    </submittedName>
</protein>
<evidence type="ECO:0000313" key="2">
    <source>
        <dbReference type="Proteomes" id="UP000220438"/>
    </source>
</evidence>
<name>A0A2A7BF00_9FIRM</name>
<sequence>MVNVNKLSAEMQKELAFTKEELAELEQARKMPITFDEDCPETTPERALKFRRVNPPRSVNAHGA</sequence>
<reference evidence="1 2" key="1">
    <citation type="journal article" date="2017" name="Front. Microbiol.">
        <title>New Insights into the Diversity of the Genus Faecalibacterium.</title>
        <authorList>
            <person name="Benevides L."/>
            <person name="Burman S."/>
            <person name="Martin R."/>
            <person name="Robert V."/>
            <person name="Thomas M."/>
            <person name="Miquel S."/>
            <person name="Chain F."/>
            <person name="Sokol H."/>
            <person name="Bermudez-Humaran L.G."/>
            <person name="Morrison M."/>
            <person name="Langella P."/>
            <person name="Azevedo V.A."/>
            <person name="Chatel J.M."/>
            <person name="Soares S."/>
        </authorList>
    </citation>
    <scope>NUCLEOTIDE SEQUENCE [LARGE SCALE GENOMIC DNA]</scope>
    <source>
        <strain evidence="1 2">AHMP21</strain>
    </source>
</reference>
<proteinExistence type="predicted"/>
<accession>A0A2A7BF00</accession>
<evidence type="ECO:0000313" key="1">
    <source>
        <dbReference type="EMBL" id="PDX89936.1"/>
    </source>
</evidence>
<organism evidence="1 2">
    <name type="scientific">Faecalibacterium prausnitzii</name>
    <dbReference type="NCBI Taxonomy" id="853"/>
    <lineage>
        <taxon>Bacteria</taxon>
        <taxon>Bacillati</taxon>
        <taxon>Bacillota</taxon>
        <taxon>Clostridia</taxon>
        <taxon>Eubacteriales</taxon>
        <taxon>Oscillospiraceae</taxon>
        <taxon>Faecalibacterium</taxon>
    </lineage>
</organism>
<dbReference type="RefSeq" id="WP_097770568.1">
    <property type="nucleotide sequence ID" value="NZ_NOUW01000016.1"/>
</dbReference>
<dbReference type="AlphaFoldDB" id="A0A2A7BF00"/>
<dbReference type="EMBL" id="NOUW01000016">
    <property type="protein sequence ID" value="PDX89936.1"/>
    <property type="molecule type" value="Genomic_DNA"/>
</dbReference>
<dbReference type="Proteomes" id="UP000220438">
    <property type="component" value="Unassembled WGS sequence"/>
</dbReference>
<gene>
    <name evidence="1" type="ORF">CHR61_05320</name>
</gene>